<gene>
    <name evidence="2" type="ORF">GCM10017600_04530</name>
</gene>
<dbReference type="EMBL" id="BSEV01000001">
    <property type="protein sequence ID" value="GLK07048.1"/>
    <property type="molecule type" value="Genomic_DNA"/>
</dbReference>
<reference evidence="2" key="1">
    <citation type="journal article" date="2014" name="Int. J. Syst. Evol. Microbiol.">
        <title>Complete genome sequence of Corynebacterium casei LMG S-19264T (=DSM 44701T), isolated from a smear-ripened cheese.</title>
        <authorList>
            <consortium name="US DOE Joint Genome Institute (JGI-PGF)"/>
            <person name="Walter F."/>
            <person name="Albersmeier A."/>
            <person name="Kalinowski J."/>
            <person name="Ruckert C."/>
        </authorList>
    </citation>
    <scope>NUCLEOTIDE SEQUENCE</scope>
    <source>
        <strain evidence="2">VKM Ac-2007</strain>
    </source>
</reference>
<sequence>MVHRAGRERDHRAIEGGQRGPVTVTHREPAAQFKACMNQDQADLQAGCQEFESPRLHQLPGHKKAQVGRYGRHLGFDLRSIWFRLRARFPYVTGVM</sequence>
<feature type="compositionally biased region" description="Basic and acidic residues" evidence="1">
    <location>
        <begin position="1"/>
        <end position="14"/>
    </location>
</feature>
<comment type="caution">
    <text evidence="2">The sequence shown here is derived from an EMBL/GenBank/DDBJ whole genome shotgun (WGS) entry which is preliminary data.</text>
</comment>
<dbReference type="AlphaFoldDB" id="A0A9W6MAW8"/>
<accession>A0A9W6MAW8</accession>
<protein>
    <submittedName>
        <fullName evidence="2">Uncharacterized protein</fullName>
    </submittedName>
</protein>
<dbReference type="Proteomes" id="UP001143474">
    <property type="component" value="Unassembled WGS sequence"/>
</dbReference>
<evidence type="ECO:0000313" key="2">
    <source>
        <dbReference type="EMBL" id="GLK07048.1"/>
    </source>
</evidence>
<proteinExistence type="predicted"/>
<keyword evidence="3" id="KW-1185">Reference proteome</keyword>
<organism evidence="2 3">
    <name type="scientific">Streptosporangium carneum</name>
    <dbReference type="NCBI Taxonomy" id="47481"/>
    <lineage>
        <taxon>Bacteria</taxon>
        <taxon>Bacillati</taxon>
        <taxon>Actinomycetota</taxon>
        <taxon>Actinomycetes</taxon>
        <taxon>Streptosporangiales</taxon>
        <taxon>Streptosporangiaceae</taxon>
        <taxon>Streptosporangium</taxon>
    </lineage>
</organism>
<evidence type="ECO:0000256" key="1">
    <source>
        <dbReference type="SAM" id="MobiDB-lite"/>
    </source>
</evidence>
<reference evidence="2" key="2">
    <citation type="submission" date="2023-01" db="EMBL/GenBank/DDBJ databases">
        <authorList>
            <person name="Sun Q."/>
            <person name="Evtushenko L."/>
        </authorList>
    </citation>
    <scope>NUCLEOTIDE SEQUENCE</scope>
    <source>
        <strain evidence="2">VKM Ac-2007</strain>
    </source>
</reference>
<feature type="region of interest" description="Disordered" evidence="1">
    <location>
        <begin position="1"/>
        <end position="24"/>
    </location>
</feature>
<evidence type="ECO:0000313" key="3">
    <source>
        <dbReference type="Proteomes" id="UP001143474"/>
    </source>
</evidence>
<name>A0A9W6MAW8_9ACTN</name>